<accession>A0ABZ0T1L8</accession>
<organism evidence="1 2">
    <name type="scientific">Aviadenovirus sp</name>
    <dbReference type="NCBI Taxonomy" id="2217649"/>
    <lineage>
        <taxon>Viruses</taxon>
        <taxon>Varidnaviria</taxon>
        <taxon>Bamfordvirae</taxon>
        <taxon>Preplasmiviricota</taxon>
        <taxon>Polisuviricotina</taxon>
        <taxon>Pharingeaviricetes</taxon>
        <taxon>Rowavirales</taxon>
        <taxon>Adenoviridae</taxon>
        <taxon>Aviadenovirus</taxon>
    </lineage>
</organism>
<sequence>MAEPMRYWLKLNDQSIVRFDQPLNPGFVFWLRRKYRAKVVSDGGERVTLTRREPFSEKELQDIYWETEHRQHFVSKSFLKKKHRFDFNPPTPSTINILCFYQSQYMSSKAFLPL</sequence>
<dbReference type="EMBL" id="OR529407">
    <property type="protein sequence ID" value="WPS63626.1"/>
    <property type="molecule type" value="Genomic_DNA"/>
</dbReference>
<evidence type="ECO:0000313" key="2">
    <source>
        <dbReference type="Proteomes" id="UP001327288"/>
    </source>
</evidence>
<dbReference type="Proteomes" id="UP001327288">
    <property type="component" value="Segment"/>
</dbReference>
<proteinExistence type="predicted"/>
<dbReference type="InterPro" id="IPR057648">
    <property type="entry name" value="U_exon-like"/>
</dbReference>
<reference evidence="2" key="1">
    <citation type="submission" date="2024-05" db="EMBL/GenBank/DDBJ databases">
        <authorList>
            <person name="Karamendin K."/>
            <person name="Kydyrmanov A."/>
            <person name="Kasymbekov Y."/>
            <person name="Nuralibekov S."/>
            <person name="Sabyrzhan T."/>
            <person name="Khan Y."/>
        </authorList>
    </citation>
    <scope>NUCLEOTIDE SEQUENCE [LARGE SCALE GENOMIC DNA]</scope>
</reference>
<evidence type="ECO:0000313" key="1">
    <source>
        <dbReference type="EMBL" id="WPS63626.1"/>
    </source>
</evidence>
<keyword evidence="2" id="KW-1185">Reference proteome</keyword>
<dbReference type="Pfam" id="PF23683">
    <property type="entry name" value="U_exon"/>
    <property type="match status" value="1"/>
</dbReference>
<protein>
    <submittedName>
        <fullName evidence="1">U exon protein</fullName>
    </submittedName>
</protein>
<name>A0ABZ0T1L8_9ADEN</name>